<evidence type="ECO:0000313" key="1">
    <source>
        <dbReference type="EMBL" id="BBT41449.1"/>
    </source>
</evidence>
<name>A0A6S5U4H8_PSEPU</name>
<protein>
    <submittedName>
        <fullName evidence="1">Uncharacterized protein</fullName>
    </submittedName>
</protein>
<dbReference type="Proteomes" id="UP000515680">
    <property type="component" value="Chromosome"/>
</dbReference>
<dbReference type="AlphaFoldDB" id="A0A6S5U4H8"/>
<sequence length="99" mass="10671">MPTDKNNVEALMQACQRGVAGKGPAIEAANNLLAECYGALGKLTAENEALRKDAERYRFVRNPIGTSSPLAIWNEGKMPLFSGMADAVVDEFMAKEAQP</sequence>
<dbReference type="RefSeq" id="WP_182816130.1">
    <property type="nucleotide sequence ID" value="NZ_AP022227.1"/>
</dbReference>
<organism evidence="1 2">
    <name type="scientific">Pseudomonas putida</name>
    <name type="common">Arthrobacter siderocapsulatus</name>
    <dbReference type="NCBI Taxonomy" id="303"/>
    <lineage>
        <taxon>Bacteria</taxon>
        <taxon>Pseudomonadati</taxon>
        <taxon>Pseudomonadota</taxon>
        <taxon>Gammaproteobacteria</taxon>
        <taxon>Pseudomonadales</taxon>
        <taxon>Pseudomonadaceae</taxon>
        <taxon>Pseudomonas</taxon>
    </lineage>
</organism>
<reference evidence="1 2" key="1">
    <citation type="submission" date="2019-12" db="EMBL/GenBank/DDBJ databases">
        <title>complete genome sequences of Pseudomonas putida str. WP8-W18-CRE-01 isolated from wastewater treatment plant effluent.</title>
        <authorList>
            <person name="Sekizuka T."/>
            <person name="Itokawa K."/>
            <person name="Yatsu K."/>
            <person name="Inamine Y."/>
            <person name="Kuroda M."/>
        </authorList>
    </citation>
    <scope>NUCLEOTIDE SEQUENCE [LARGE SCALE GENOMIC DNA]</scope>
    <source>
        <strain evidence="1 2">WP8-W18-CRE-01</strain>
    </source>
</reference>
<accession>A0A6S5U4H8</accession>
<gene>
    <name evidence="1" type="ORF">WP8W18C01_37900</name>
</gene>
<evidence type="ECO:0000313" key="2">
    <source>
        <dbReference type="Proteomes" id="UP000515680"/>
    </source>
</evidence>
<proteinExistence type="predicted"/>
<dbReference type="EMBL" id="AP022227">
    <property type="protein sequence ID" value="BBT41449.1"/>
    <property type="molecule type" value="Genomic_DNA"/>
</dbReference>